<dbReference type="Proteomes" id="UP000612055">
    <property type="component" value="Unassembled WGS sequence"/>
</dbReference>
<evidence type="ECO:0000313" key="2">
    <source>
        <dbReference type="EMBL" id="KAG2495136.1"/>
    </source>
</evidence>
<dbReference type="AlphaFoldDB" id="A0A835Y384"/>
<feature type="compositionally biased region" description="Low complexity" evidence="1">
    <location>
        <begin position="210"/>
        <end position="225"/>
    </location>
</feature>
<comment type="caution">
    <text evidence="2">The sequence shown here is derived from an EMBL/GenBank/DDBJ whole genome shotgun (WGS) entry which is preliminary data.</text>
</comment>
<gene>
    <name evidence="2" type="ORF">HYH03_006745</name>
</gene>
<evidence type="ECO:0000313" key="3">
    <source>
        <dbReference type="Proteomes" id="UP000612055"/>
    </source>
</evidence>
<feature type="compositionally biased region" description="Pro residues" evidence="1">
    <location>
        <begin position="180"/>
        <end position="190"/>
    </location>
</feature>
<feature type="region of interest" description="Disordered" evidence="1">
    <location>
        <begin position="165"/>
        <end position="244"/>
    </location>
</feature>
<accession>A0A835Y384</accession>
<evidence type="ECO:0000256" key="1">
    <source>
        <dbReference type="SAM" id="MobiDB-lite"/>
    </source>
</evidence>
<feature type="compositionally biased region" description="Low complexity" evidence="1">
    <location>
        <begin position="99"/>
        <end position="111"/>
    </location>
</feature>
<dbReference type="EMBL" id="JAEHOE010000026">
    <property type="protein sequence ID" value="KAG2495136.1"/>
    <property type="molecule type" value="Genomic_DNA"/>
</dbReference>
<sequence>MSDRSRASRPADIPPDVAANSLGTGETSASTVPAAVAPPTDGGSGGVALGAAAPTPPPVVDVAPSALPGTCDPSLENAAPPADVGKTSAPALPTPDAVPPVAAAEGDPTVQGVGGGAPGSGSSAATPPNSSAAAATVPIGTSAMSPAALHNMEEMERTLAEKWTTTPPAAPAHAHASPFPGAPPVTPLAVPPGTESTPQTSSALQNGTPVAGTTPGASSSTGPVSAAPPPVPPPVPEPAVEDTDDRGLLVEPADLEFVHPLRAQGGDGGVAVTIIFHGTGGTQFSNRSFSMKLPGTRSSTPPEATPQGVSGSASEALFAMIGFVATDERYPPRKYSPVSAVGIVQVDFVTMQFVAEKIDALHGCLVRSAQRSELRRVGPENADSF</sequence>
<protein>
    <submittedName>
        <fullName evidence="2">Uncharacterized protein</fullName>
    </submittedName>
</protein>
<organism evidence="2 3">
    <name type="scientific">Edaphochlamys debaryana</name>
    <dbReference type="NCBI Taxonomy" id="47281"/>
    <lineage>
        <taxon>Eukaryota</taxon>
        <taxon>Viridiplantae</taxon>
        <taxon>Chlorophyta</taxon>
        <taxon>core chlorophytes</taxon>
        <taxon>Chlorophyceae</taxon>
        <taxon>CS clade</taxon>
        <taxon>Chlamydomonadales</taxon>
        <taxon>Chlamydomonadales incertae sedis</taxon>
        <taxon>Edaphochlamys</taxon>
    </lineage>
</organism>
<feature type="compositionally biased region" description="Low complexity" evidence="1">
    <location>
        <begin position="120"/>
        <end position="138"/>
    </location>
</feature>
<keyword evidence="3" id="KW-1185">Reference proteome</keyword>
<feature type="region of interest" description="Disordered" evidence="1">
    <location>
        <begin position="1"/>
        <end position="138"/>
    </location>
</feature>
<feature type="compositionally biased region" description="Low complexity" evidence="1">
    <location>
        <begin position="27"/>
        <end position="40"/>
    </location>
</feature>
<feature type="compositionally biased region" description="Pro residues" evidence="1">
    <location>
        <begin position="226"/>
        <end position="237"/>
    </location>
</feature>
<reference evidence="2" key="1">
    <citation type="journal article" date="2020" name="bioRxiv">
        <title>Comparative genomics of Chlamydomonas.</title>
        <authorList>
            <person name="Craig R.J."/>
            <person name="Hasan A.R."/>
            <person name="Ness R.W."/>
            <person name="Keightley P.D."/>
        </authorList>
    </citation>
    <scope>NUCLEOTIDE SEQUENCE</scope>
    <source>
        <strain evidence="2">CCAP 11/70</strain>
    </source>
</reference>
<name>A0A835Y384_9CHLO</name>
<feature type="compositionally biased region" description="Polar residues" evidence="1">
    <location>
        <begin position="194"/>
        <end position="208"/>
    </location>
</feature>
<proteinExistence type="predicted"/>